<dbReference type="AlphaFoldDB" id="A0A9Q1RA53"/>
<evidence type="ECO:0000313" key="1">
    <source>
        <dbReference type="EMBL" id="KAJ8549765.1"/>
    </source>
</evidence>
<sequence>MQDLKRVGKVKGSGGTEELSMELYVSKASWWAPSEERRWRVALKDLVVEEEERRNGGCPMTSTFGFGGSSTHHGQYPLFSTGLSV</sequence>
<keyword evidence="2" id="KW-1185">Reference proteome</keyword>
<reference evidence="2" key="1">
    <citation type="journal article" date="2023" name="Proc. Natl. Acad. Sci. U.S.A.">
        <title>Genomic and structural basis for evolution of tropane alkaloid biosynthesis.</title>
        <authorList>
            <person name="Wanga Y.-J."/>
            <person name="Taina T."/>
            <person name="Yua J.-Y."/>
            <person name="Lia J."/>
            <person name="Xua B."/>
            <person name="Chenc J."/>
            <person name="D'Auriad J.C."/>
            <person name="Huanga J.-P."/>
            <person name="Huanga S.-X."/>
        </authorList>
    </citation>
    <scope>NUCLEOTIDE SEQUENCE [LARGE SCALE GENOMIC DNA]</scope>
    <source>
        <strain evidence="2">cv. KIB-2019</strain>
    </source>
</reference>
<protein>
    <submittedName>
        <fullName evidence="1">Uncharacterized protein</fullName>
    </submittedName>
</protein>
<accession>A0A9Q1RA53</accession>
<gene>
    <name evidence="1" type="ORF">K7X08_033472</name>
</gene>
<dbReference type="EMBL" id="JAJAGQ010000011">
    <property type="protein sequence ID" value="KAJ8549765.1"/>
    <property type="molecule type" value="Genomic_DNA"/>
</dbReference>
<name>A0A9Q1RA53_9SOLA</name>
<organism evidence="1 2">
    <name type="scientific">Anisodus acutangulus</name>
    <dbReference type="NCBI Taxonomy" id="402998"/>
    <lineage>
        <taxon>Eukaryota</taxon>
        <taxon>Viridiplantae</taxon>
        <taxon>Streptophyta</taxon>
        <taxon>Embryophyta</taxon>
        <taxon>Tracheophyta</taxon>
        <taxon>Spermatophyta</taxon>
        <taxon>Magnoliopsida</taxon>
        <taxon>eudicotyledons</taxon>
        <taxon>Gunneridae</taxon>
        <taxon>Pentapetalae</taxon>
        <taxon>asterids</taxon>
        <taxon>lamiids</taxon>
        <taxon>Solanales</taxon>
        <taxon>Solanaceae</taxon>
        <taxon>Solanoideae</taxon>
        <taxon>Hyoscyameae</taxon>
        <taxon>Anisodus</taxon>
    </lineage>
</organism>
<proteinExistence type="predicted"/>
<dbReference type="Proteomes" id="UP001152561">
    <property type="component" value="Unassembled WGS sequence"/>
</dbReference>
<comment type="caution">
    <text evidence="1">The sequence shown here is derived from an EMBL/GenBank/DDBJ whole genome shotgun (WGS) entry which is preliminary data.</text>
</comment>
<evidence type="ECO:0000313" key="2">
    <source>
        <dbReference type="Proteomes" id="UP001152561"/>
    </source>
</evidence>